<proteinExistence type="predicted"/>
<evidence type="ECO:0000313" key="7">
    <source>
        <dbReference type="EMBL" id="SIS84196.1"/>
    </source>
</evidence>
<keyword evidence="8" id="KW-1185">Reference proteome</keyword>
<evidence type="ECO:0000256" key="3">
    <source>
        <dbReference type="ARBA" id="ARBA00023157"/>
    </source>
</evidence>
<name>A0A1N7MDL4_9BACT</name>
<dbReference type="GO" id="GO:0017004">
    <property type="term" value="P:cytochrome complex assembly"/>
    <property type="evidence" value="ECO:0007669"/>
    <property type="project" value="UniProtKB-KW"/>
</dbReference>
<dbReference type="CDD" id="cd02966">
    <property type="entry name" value="TlpA_like_family"/>
    <property type="match status" value="1"/>
</dbReference>
<dbReference type="EMBL" id="FTOR01000001">
    <property type="protein sequence ID" value="SIS84196.1"/>
    <property type="molecule type" value="Genomic_DNA"/>
</dbReference>
<accession>A0A1N7MDL4</accession>
<dbReference type="Pfam" id="PF00578">
    <property type="entry name" value="AhpC-TSA"/>
    <property type="match status" value="1"/>
</dbReference>
<dbReference type="STRING" id="477680.SAMN05421788_1011541"/>
<dbReference type="InterPro" id="IPR025380">
    <property type="entry name" value="DUF4369"/>
</dbReference>
<dbReference type="SUPFAM" id="SSF52833">
    <property type="entry name" value="Thioredoxin-like"/>
    <property type="match status" value="1"/>
</dbReference>
<protein>
    <submittedName>
        <fullName evidence="7">Peroxiredoxin</fullName>
    </submittedName>
</protein>
<keyword evidence="5" id="KW-0732">Signal</keyword>
<reference evidence="8" key="1">
    <citation type="submission" date="2017-01" db="EMBL/GenBank/DDBJ databases">
        <authorList>
            <person name="Varghese N."/>
            <person name="Submissions S."/>
        </authorList>
    </citation>
    <scope>NUCLEOTIDE SEQUENCE [LARGE SCALE GENOMIC DNA]</scope>
    <source>
        <strain evidence="8">DSM 21054</strain>
    </source>
</reference>
<evidence type="ECO:0000256" key="1">
    <source>
        <dbReference type="ARBA" id="ARBA00004196"/>
    </source>
</evidence>
<evidence type="ECO:0000259" key="6">
    <source>
        <dbReference type="PROSITE" id="PS51352"/>
    </source>
</evidence>
<evidence type="ECO:0000313" key="8">
    <source>
        <dbReference type="Proteomes" id="UP000186917"/>
    </source>
</evidence>
<dbReference type="Proteomes" id="UP000186917">
    <property type="component" value="Unassembled WGS sequence"/>
</dbReference>
<feature type="domain" description="Thioredoxin" evidence="6">
    <location>
        <begin position="240"/>
        <end position="381"/>
    </location>
</feature>
<dbReference type="InterPro" id="IPR017937">
    <property type="entry name" value="Thioredoxin_CS"/>
</dbReference>
<dbReference type="InterPro" id="IPR000866">
    <property type="entry name" value="AhpC/TSA"/>
</dbReference>
<evidence type="ECO:0000256" key="5">
    <source>
        <dbReference type="SAM" id="SignalP"/>
    </source>
</evidence>
<gene>
    <name evidence="7" type="ORF">SAMN05421788_1011541</name>
</gene>
<feature type="chain" id="PRO_5013337772" evidence="5">
    <location>
        <begin position="26"/>
        <end position="381"/>
    </location>
</feature>
<dbReference type="PROSITE" id="PS00194">
    <property type="entry name" value="THIOREDOXIN_1"/>
    <property type="match status" value="1"/>
</dbReference>
<dbReference type="Gene3D" id="3.40.30.10">
    <property type="entry name" value="Glutaredoxin"/>
    <property type="match status" value="1"/>
</dbReference>
<comment type="subcellular location">
    <subcellularLocation>
        <location evidence="1">Cell envelope</location>
    </subcellularLocation>
</comment>
<keyword evidence="2" id="KW-0201">Cytochrome c-type biogenesis</keyword>
<dbReference type="PANTHER" id="PTHR42852">
    <property type="entry name" value="THIOL:DISULFIDE INTERCHANGE PROTEIN DSBE"/>
    <property type="match status" value="1"/>
</dbReference>
<evidence type="ECO:0000256" key="4">
    <source>
        <dbReference type="ARBA" id="ARBA00023284"/>
    </source>
</evidence>
<dbReference type="InterPro" id="IPR013766">
    <property type="entry name" value="Thioredoxin_domain"/>
</dbReference>
<keyword evidence="3" id="KW-1015">Disulfide bond</keyword>
<dbReference type="AlphaFoldDB" id="A0A1N7MDL4"/>
<dbReference type="InterPro" id="IPR036249">
    <property type="entry name" value="Thioredoxin-like_sf"/>
</dbReference>
<dbReference type="InterPro" id="IPR050553">
    <property type="entry name" value="Thioredoxin_ResA/DsbE_sf"/>
</dbReference>
<organism evidence="7 8">
    <name type="scientific">Filimonas lacunae</name>
    <dbReference type="NCBI Taxonomy" id="477680"/>
    <lineage>
        <taxon>Bacteria</taxon>
        <taxon>Pseudomonadati</taxon>
        <taxon>Bacteroidota</taxon>
        <taxon>Chitinophagia</taxon>
        <taxon>Chitinophagales</taxon>
        <taxon>Chitinophagaceae</taxon>
        <taxon>Filimonas</taxon>
    </lineage>
</organism>
<dbReference type="Pfam" id="PF14289">
    <property type="entry name" value="DUF4369"/>
    <property type="match status" value="1"/>
</dbReference>
<dbReference type="PROSITE" id="PS51352">
    <property type="entry name" value="THIOREDOXIN_2"/>
    <property type="match status" value="1"/>
</dbReference>
<dbReference type="GO" id="GO:0030313">
    <property type="term" value="C:cell envelope"/>
    <property type="evidence" value="ECO:0007669"/>
    <property type="project" value="UniProtKB-SubCell"/>
</dbReference>
<keyword evidence="4" id="KW-0676">Redox-active center</keyword>
<dbReference type="GO" id="GO:0016209">
    <property type="term" value="F:antioxidant activity"/>
    <property type="evidence" value="ECO:0007669"/>
    <property type="project" value="InterPro"/>
</dbReference>
<dbReference type="PANTHER" id="PTHR42852:SF6">
    <property type="entry name" value="THIOL:DISULFIDE INTERCHANGE PROTEIN DSBE"/>
    <property type="match status" value="1"/>
</dbReference>
<feature type="signal peptide" evidence="5">
    <location>
        <begin position="1"/>
        <end position="25"/>
    </location>
</feature>
<evidence type="ECO:0000256" key="2">
    <source>
        <dbReference type="ARBA" id="ARBA00022748"/>
    </source>
</evidence>
<dbReference type="GO" id="GO:0016491">
    <property type="term" value="F:oxidoreductase activity"/>
    <property type="evidence" value="ECO:0007669"/>
    <property type="project" value="InterPro"/>
</dbReference>
<sequence>MFKNLIEMKKSFLWLLATAPLAVCAQTKPYTLTGELKNIKEAPSKVFLWYAVDGKPVTDSATVTAGKYAFKGDAAQPVNATLILGAGNPRTAEAKNTATVFLEAGALKAISIDSFSNITVKGGAANTAYDQLKKEQKPVSDQMQALMGEYRAAYEAKNEEKLKTIEARYDSLDELSKAGYESFLKKNPTTPIALYVIRNWMPYDIDVEKLDPIFNKLPEATKSSASGKALQAKLEVAKKTSIGKEAPDFTMNDTLGNPVKLSSLRGKYVLLDFWASWCGPCRRENPNVVKAFNEYKDKGFTVLGVSLDQPTGKEKWLKAIHDDGLTWTHLSDLQFWNNAAAKEYGVQAIPQNFLIDPQGKIAGKNLRGEDLEKKLAELIKG</sequence>